<dbReference type="InterPro" id="IPR050448">
    <property type="entry name" value="OpgB/LTA_synthase_biosynth"/>
</dbReference>
<dbReference type="InterPro" id="IPR012160">
    <property type="entry name" value="LtaS-like"/>
</dbReference>
<keyword evidence="3 9" id="KW-0812">Transmembrane</keyword>
<organism evidence="11 12">
    <name type="scientific">Rheinheimera mesophila</name>
    <dbReference type="NCBI Taxonomy" id="1547515"/>
    <lineage>
        <taxon>Bacteria</taxon>
        <taxon>Pseudomonadati</taxon>
        <taxon>Pseudomonadota</taxon>
        <taxon>Gammaproteobacteria</taxon>
        <taxon>Chromatiales</taxon>
        <taxon>Chromatiaceae</taxon>
        <taxon>Rheinheimera</taxon>
    </lineage>
</organism>
<accession>A0A3P3QRI0</accession>
<dbReference type="Pfam" id="PF00884">
    <property type="entry name" value="Sulfatase"/>
    <property type="match status" value="1"/>
</dbReference>
<keyword evidence="4 9" id="KW-1133">Transmembrane helix</keyword>
<dbReference type="GO" id="GO:0005886">
    <property type="term" value="C:plasma membrane"/>
    <property type="evidence" value="ECO:0007669"/>
    <property type="project" value="UniProtKB-SubCell"/>
</dbReference>
<dbReference type="GO" id="GO:0046872">
    <property type="term" value="F:metal ion binding"/>
    <property type="evidence" value="ECO:0007669"/>
    <property type="project" value="UniProtKB-KW"/>
</dbReference>
<keyword evidence="2" id="KW-1003">Cell membrane</keyword>
<dbReference type="SUPFAM" id="SSF53649">
    <property type="entry name" value="Alkaline phosphatase-like"/>
    <property type="match status" value="1"/>
</dbReference>
<keyword evidence="7" id="KW-0464">Manganese</keyword>
<dbReference type="OrthoDB" id="9760224at2"/>
<evidence type="ECO:0000259" key="10">
    <source>
        <dbReference type="Pfam" id="PF00884"/>
    </source>
</evidence>
<feature type="transmembrane region" description="Helical" evidence="9">
    <location>
        <begin position="75"/>
        <end position="94"/>
    </location>
</feature>
<feature type="transmembrane region" description="Helical" evidence="9">
    <location>
        <begin position="185"/>
        <end position="208"/>
    </location>
</feature>
<comment type="subcellular location">
    <subcellularLocation>
        <location evidence="1">Cell membrane</location>
        <topology evidence="1">Multi-pass membrane protein</topology>
    </subcellularLocation>
</comment>
<feature type="binding site" evidence="8">
    <location>
        <position position="310"/>
    </location>
    <ligand>
        <name>Mn(2+)</name>
        <dbReference type="ChEBI" id="CHEBI:29035"/>
    </ligand>
</feature>
<feature type="domain" description="Sulfatase N-terminal" evidence="10">
    <location>
        <begin position="303"/>
        <end position="572"/>
    </location>
</feature>
<dbReference type="Proteomes" id="UP000276260">
    <property type="component" value="Unassembled WGS sequence"/>
</dbReference>
<reference evidence="11 12" key="1">
    <citation type="submission" date="2018-11" db="EMBL/GenBank/DDBJ databases">
        <title>Draft genome analysis of Rheinheimera mesophila isolated from an industrial waste site.</title>
        <authorList>
            <person name="Yu Q."/>
            <person name="Qi Y."/>
            <person name="Zhang H."/>
            <person name="Lu Y."/>
            <person name="Pu J."/>
        </authorList>
    </citation>
    <scope>NUCLEOTIDE SEQUENCE [LARGE SCALE GENOMIC DNA]</scope>
    <source>
        <strain evidence="11 12">IITR13</strain>
    </source>
</reference>
<dbReference type="PIRSF" id="PIRSF005091">
    <property type="entry name" value="Mmb_sulf_HI1246"/>
    <property type="match status" value="1"/>
</dbReference>
<evidence type="ECO:0000256" key="4">
    <source>
        <dbReference type="ARBA" id="ARBA00022989"/>
    </source>
</evidence>
<evidence type="ECO:0000313" key="11">
    <source>
        <dbReference type="EMBL" id="RRJ22893.1"/>
    </source>
</evidence>
<evidence type="ECO:0000256" key="9">
    <source>
        <dbReference type="SAM" id="Phobius"/>
    </source>
</evidence>
<dbReference type="EMBL" id="RRCF01000001">
    <property type="protein sequence ID" value="RRJ22893.1"/>
    <property type="molecule type" value="Genomic_DNA"/>
</dbReference>
<evidence type="ECO:0000256" key="5">
    <source>
        <dbReference type="ARBA" id="ARBA00023136"/>
    </source>
</evidence>
<evidence type="ECO:0000256" key="3">
    <source>
        <dbReference type="ARBA" id="ARBA00022692"/>
    </source>
</evidence>
<comment type="caution">
    <text evidence="11">The sequence shown here is derived from an EMBL/GenBank/DDBJ whole genome shotgun (WGS) entry which is preliminary data.</text>
</comment>
<evidence type="ECO:0000256" key="6">
    <source>
        <dbReference type="PIRSR" id="PIRSR005091-1"/>
    </source>
</evidence>
<evidence type="ECO:0000256" key="7">
    <source>
        <dbReference type="PIRSR" id="PIRSR005091-2"/>
    </source>
</evidence>
<feature type="active site" evidence="6">
    <location>
        <position position="349"/>
    </location>
</feature>
<dbReference type="PANTHER" id="PTHR47371">
    <property type="entry name" value="LIPOTEICHOIC ACID SYNTHASE"/>
    <property type="match status" value="1"/>
</dbReference>
<feature type="binding site" evidence="7">
    <location>
        <position position="467"/>
    </location>
    <ligand>
        <name>substrate</name>
    </ligand>
</feature>
<name>A0A3P3QRI0_9GAMM</name>
<evidence type="ECO:0000256" key="8">
    <source>
        <dbReference type="PIRSR" id="PIRSR005091-3"/>
    </source>
</evidence>
<evidence type="ECO:0000313" key="12">
    <source>
        <dbReference type="Proteomes" id="UP000276260"/>
    </source>
</evidence>
<feature type="transmembrane region" description="Helical" evidence="9">
    <location>
        <begin position="150"/>
        <end position="173"/>
    </location>
</feature>
<gene>
    <name evidence="11" type="ORF">EIK76_02070</name>
</gene>
<keyword evidence="7" id="KW-0479">Metal-binding</keyword>
<feature type="binding site" evidence="8">
    <location>
        <position position="522"/>
    </location>
    <ligand>
        <name>Mn(2+)</name>
        <dbReference type="ChEBI" id="CHEBI:29035"/>
    </ligand>
</feature>
<sequence length="672" mass="75333">MKPTSLLLFMRTAEKSSFLSGLFCLGPYRYLIRTLVLGVLLLSLSRLALVVWQYDRVQGTGLLSDVMLQGIRADMIVLSLFLALPALLTPLASLRSLSLVWLKFSYCWCLAALVLIVFLELATPAFILQYDVRPNRLFVEYLKYPKEVLSTLWFGFRLPVVFGVVATLLLAWLLRWMFRSGNCSLVRWSLGKTIGLWCLALVLLFAGIRSTTDHRPANPAIFAITSDSMVNSLVLSSAYSVLYALYNLKHEAHSSEIYGKLPTDQMLRLSLDWPWLRSYQFINPDYPTAHWQQAVVKRDNPLNLVIVLQESLGATFVKSLGGLAVTPELEKLKSQGIWFEHLYATGTRSVRGIEAVVAGFPPTPAQSTVKLSASQQHFTTLASILKAQGYHTQFIYGGEAHFDNMRSFFTGNGVEQIVDQSQMHNPVFSGSWGVSDEDVFAAAHQQLLALHQQKQPFFSLIFTSSNHEPFEFPDGRINLSEQPKATVNNAVKYADWAMGQFFIKAKQSDYWQDTVFLIVADHDNRVYGDNLIPVEKFHIPGLILGADTKPGLLKPIASQIDLAPTLLSMIGVSSCHTMTGRDFTLDSSSPGRALLQFENYFALMQQEPKQQELVILQPNGETVAGFYQIQQQKLHLSAKAVSQADKNRALALVQLPSYLYREQKNSSEARCL</sequence>
<proteinExistence type="predicted"/>
<evidence type="ECO:0000256" key="2">
    <source>
        <dbReference type="ARBA" id="ARBA00022475"/>
    </source>
</evidence>
<dbReference type="InterPro" id="IPR017850">
    <property type="entry name" value="Alkaline_phosphatase_core_sf"/>
</dbReference>
<feature type="transmembrane region" description="Helical" evidence="9">
    <location>
        <begin position="106"/>
        <end position="130"/>
    </location>
</feature>
<dbReference type="AlphaFoldDB" id="A0A3P3QRI0"/>
<dbReference type="PANTHER" id="PTHR47371:SF3">
    <property type="entry name" value="PHOSPHOGLYCEROL TRANSFERASE I"/>
    <property type="match status" value="1"/>
</dbReference>
<feature type="transmembrane region" description="Helical" evidence="9">
    <location>
        <begin position="35"/>
        <end position="55"/>
    </location>
</feature>
<feature type="binding site" evidence="8">
    <location>
        <position position="521"/>
    </location>
    <ligand>
        <name>Mn(2+)</name>
        <dbReference type="ChEBI" id="CHEBI:29035"/>
    </ligand>
</feature>
<keyword evidence="12" id="KW-1185">Reference proteome</keyword>
<protein>
    <submittedName>
        <fullName evidence="11">LTA synthase family protein</fullName>
    </submittedName>
</protein>
<dbReference type="InterPro" id="IPR000917">
    <property type="entry name" value="Sulfatase_N"/>
</dbReference>
<evidence type="ECO:0000256" key="1">
    <source>
        <dbReference type="ARBA" id="ARBA00004651"/>
    </source>
</evidence>
<dbReference type="CDD" id="cd16015">
    <property type="entry name" value="LTA_synthase"/>
    <property type="match status" value="1"/>
</dbReference>
<dbReference type="Gene3D" id="3.40.720.10">
    <property type="entry name" value="Alkaline Phosphatase, subunit A"/>
    <property type="match status" value="1"/>
</dbReference>
<dbReference type="Gene3D" id="3.30.1120.80">
    <property type="match status" value="1"/>
</dbReference>
<dbReference type="RefSeq" id="WP_082101765.1">
    <property type="nucleotide sequence ID" value="NZ_LAVS01000004.1"/>
</dbReference>
<keyword evidence="5 9" id="KW-0472">Membrane</keyword>